<feature type="binding site" evidence="6">
    <location>
        <position position="94"/>
    </location>
    <ligand>
        <name>Na(+)</name>
        <dbReference type="ChEBI" id="CHEBI:29101"/>
        <label>1</label>
    </ligand>
</feature>
<dbReference type="InterPro" id="IPR037272">
    <property type="entry name" value="SNS_sf"/>
</dbReference>
<feature type="binding site" evidence="6">
    <location>
        <position position="357"/>
    </location>
    <ligand>
        <name>Na(+)</name>
        <dbReference type="ChEBI" id="CHEBI:29101"/>
        <label>1</label>
    </ligand>
</feature>
<evidence type="ECO:0000256" key="6">
    <source>
        <dbReference type="PIRSR" id="PIRSR600175-1"/>
    </source>
</evidence>
<evidence type="ECO:0000256" key="2">
    <source>
        <dbReference type="ARBA" id="ARBA00022448"/>
    </source>
</evidence>
<dbReference type="InterPro" id="IPR000175">
    <property type="entry name" value="Na/ntran_symport"/>
</dbReference>
<dbReference type="PANTHER" id="PTHR11616:SF100">
    <property type="entry name" value="TRANSPORTER"/>
    <property type="match status" value="1"/>
</dbReference>
<dbReference type="GO" id="GO:0035725">
    <property type="term" value="P:sodium ion transmembrane transport"/>
    <property type="evidence" value="ECO:0007669"/>
    <property type="project" value="TreeGrafter"/>
</dbReference>
<keyword evidence="5 9" id="KW-0472">Membrane</keyword>
<feature type="transmembrane region" description="Helical" evidence="9">
    <location>
        <begin position="588"/>
        <end position="611"/>
    </location>
</feature>
<dbReference type="AlphaFoldDB" id="A0A7J8CB62"/>
<dbReference type="InParanoid" id="A0A7J8CB62"/>
<feature type="region of interest" description="Disordered" evidence="8">
    <location>
        <begin position="1"/>
        <end position="33"/>
    </location>
</feature>
<evidence type="ECO:0000313" key="11">
    <source>
        <dbReference type="Proteomes" id="UP000550707"/>
    </source>
</evidence>
<feature type="transmembrane region" description="Helical" evidence="9">
    <location>
        <begin position="705"/>
        <end position="727"/>
    </location>
</feature>
<evidence type="ECO:0000256" key="3">
    <source>
        <dbReference type="ARBA" id="ARBA00022692"/>
    </source>
</evidence>
<evidence type="ECO:0000256" key="8">
    <source>
        <dbReference type="SAM" id="MobiDB-lite"/>
    </source>
</evidence>
<feature type="compositionally biased region" description="Polar residues" evidence="8">
    <location>
        <begin position="1"/>
        <end position="27"/>
    </location>
</feature>
<feature type="transmembrane region" description="Helical" evidence="9">
    <location>
        <begin position="88"/>
        <end position="106"/>
    </location>
</feature>
<evidence type="ECO:0000313" key="10">
    <source>
        <dbReference type="EMBL" id="KAF6408071.1"/>
    </source>
</evidence>
<accession>A0A7J8CB62</accession>
<feature type="transmembrane region" description="Helical" evidence="9">
    <location>
        <begin position="118"/>
        <end position="139"/>
    </location>
</feature>
<dbReference type="PROSITE" id="PS00610">
    <property type="entry name" value="NA_NEUROTRAN_SYMP_1"/>
    <property type="match status" value="1"/>
</dbReference>
<comment type="similarity">
    <text evidence="7">Belongs to the sodium:neurotransmitter symporter (SNF) (TC 2.A.22) family.</text>
</comment>
<keyword evidence="11" id="KW-1185">Reference proteome</keyword>
<keyword evidence="4 9" id="KW-1133">Transmembrane helix</keyword>
<reference evidence="10 11" key="1">
    <citation type="journal article" date="2020" name="Nature">
        <title>Six reference-quality genomes reveal evolution of bat adaptations.</title>
        <authorList>
            <person name="Jebb D."/>
            <person name="Huang Z."/>
            <person name="Pippel M."/>
            <person name="Hughes G.M."/>
            <person name="Lavrichenko K."/>
            <person name="Devanna P."/>
            <person name="Winkler S."/>
            <person name="Jermiin L.S."/>
            <person name="Skirmuntt E.C."/>
            <person name="Katzourakis A."/>
            <person name="Burkitt-Gray L."/>
            <person name="Ray D.A."/>
            <person name="Sullivan K.A.M."/>
            <person name="Roscito J.G."/>
            <person name="Kirilenko B.M."/>
            <person name="Davalos L.M."/>
            <person name="Corthals A.P."/>
            <person name="Power M.L."/>
            <person name="Jones G."/>
            <person name="Ransome R.D."/>
            <person name="Dechmann D.K.N."/>
            <person name="Locatelli A.G."/>
            <person name="Puechmaille S.J."/>
            <person name="Fedrigo O."/>
            <person name="Jarvis E.D."/>
            <person name="Hiller M."/>
            <person name="Vernes S.C."/>
            <person name="Myers E.W."/>
            <person name="Teeling E.C."/>
        </authorList>
    </citation>
    <scope>NUCLEOTIDE SEQUENCE [LARGE SCALE GENOMIC DNA]</scope>
    <source>
        <strain evidence="10">MMolMol1</strain>
        <tissue evidence="10">Muscle</tissue>
    </source>
</reference>
<dbReference type="PROSITE" id="PS50267">
    <property type="entry name" value="NA_NEUROTRAN_SYMP_3"/>
    <property type="match status" value="1"/>
</dbReference>
<keyword evidence="6" id="KW-0915">Sodium</keyword>
<feature type="transmembrane region" description="Helical" evidence="9">
    <location>
        <begin position="472"/>
        <end position="492"/>
    </location>
</feature>
<dbReference type="Pfam" id="PF00209">
    <property type="entry name" value="SNF"/>
    <property type="match status" value="1"/>
</dbReference>
<dbReference type="PROSITE" id="PS00754">
    <property type="entry name" value="NA_NEUROTRAN_SYMP_2"/>
    <property type="match status" value="1"/>
</dbReference>
<dbReference type="GO" id="GO:0006865">
    <property type="term" value="P:amino acid transport"/>
    <property type="evidence" value="ECO:0007669"/>
    <property type="project" value="TreeGrafter"/>
</dbReference>
<evidence type="ECO:0000256" key="4">
    <source>
        <dbReference type="ARBA" id="ARBA00022989"/>
    </source>
</evidence>
<feature type="transmembrane region" description="Helical" evidence="9">
    <location>
        <begin position="550"/>
        <end position="567"/>
    </location>
</feature>
<proteinExistence type="inferred from homology"/>
<sequence>MTSVSENMEVQNEDSQMSKCSDSTPVISTTSASEAATSELFTGEMSGEEHTFDWCDEDNDNTMETINKNEPEIEVTDDRPFWANKIEYLLAQMGYSVGLSTIWRFPYLCFHNGGGSFLIIYIIMLFFVGVPLLLLEMAAGQRIHQGSIGVWKVFSPWIGGVGYSSFMVCFIVGLYYSVLITWNLYYLIQSFQSPLPWALCPLLRNSSDFDPECTRTTPTVYFWYRHVLKATDEIEIGGLPVFHLSLSLCVTWFIICISIIKGLKSTGKMLYVSVLLPYIILFCVFTRSLMLQGADFGLKSLLATEVSALYSLEVWRRTGNHLFLSMGSGFGSFTAISSYAPRSNNCIMDAFAVALLNLVTSVTASMFVFAIMGHLATLNNEKCYLKNAETVKNLVTTGVLSSDLRLPESLYQHMSYSYPTWFGNLPAGAKSMVRPYLSNCDLAEQFKEVMKGPGVAIVAFTDIVFSFSGSTFWAIIIFVFLVTMGLSTMLGIMQGIITALQDTFPSSRKHTKLLTVSVCVPMFLGSLIFVKPSGSYYVNMLDDRWASLPLFFILILENMSMAWIYGARRFLADLIITLGHPISPIYRWLWCFVSPFVLLILFVSTIINLHLHPITYLAWNSSIVSPLPQIPDPTGEWGQTLQSTLASGTQSSYSLGIQLSRVLPWFPSYPHLLHLTSENPGILNCPSFSPQSDEITLSYPSWAKVLLVLLIVVTILPIPAYFLYTLLKVSFPASKKNSSATVIFKHEAKVEKPIPRPRLHVGQNQKKMNKNR</sequence>
<comment type="subcellular location">
    <subcellularLocation>
        <location evidence="1">Membrane</location>
        <topology evidence="1">Multi-pass membrane protein</topology>
    </subcellularLocation>
</comment>
<feature type="transmembrane region" description="Helical" evidence="9">
    <location>
        <begin position="352"/>
        <end position="372"/>
    </location>
</feature>
<dbReference type="Proteomes" id="UP000550707">
    <property type="component" value="Unassembled WGS sequence"/>
</dbReference>
<dbReference type="GO" id="GO:0005886">
    <property type="term" value="C:plasma membrane"/>
    <property type="evidence" value="ECO:0007669"/>
    <property type="project" value="TreeGrafter"/>
</dbReference>
<keyword evidence="7" id="KW-0769">Symport</keyword>
<organism evidence="10 11">
    <name type="scientific">Molossus molossus</name>
    <name type="common">Pallas' mastiff bat</name>
    <name type="synonym">Vespertilio molossus</name>
    <dbReference type="NCBI Taxonomy" id="27622"/>
    <lineage>
        <taxon>Eukaryota</taxon>
        <taxon>Metazoa</taxon>
        <taxon>Chordata</taxon>
        <taxon>Craniata</taxon>
        <taxon>Vertebrata</taxon>
        <taxon>Euteleostomi</taxon>
        <taxon>Mammalia</taxon>
        <taxon>Eutheria</taxon>
        <taxon>Laurasiatheria</taxon>
        <taxon>Chiroptera</taxon>
        <taxon>Yangochiroptera</taxon>
        <taxon>Molossidae</taxon>
        <taxon>Molossus</taxon>
    </lineage>
</organism>
<feature type="transmembrane region" description="Helical" evidence="9">
    <location>
        <begin position="270"/>
        <end position="290"/>
    </location>
</feature>
<feature type="transmembrane region" description="Helical" evidence="9">
    <location>
        <begin position="241"/>
        <end position="263"/>
    </location>
</feature>
<evidence type="ECO:0000256" key="1">
    <source>
        <dbReference type="ARBA" id="ARBA00004141"/>
    </source>
</evidence>
<dbReference type="NCBIfam" id="NF037979">
    <property type="entry name" value="Na_transp"/>
    <property type="match status" value="1"/>
</dbReference>
<feature type="binding site" evidence="6">
    <location>
        <position position="325"/>
    </location>
    <ligand>
        <name>Na(+)</name>
        <dbReference type="ChEBI" id="CHEBI:29101"/>
        <label>1</label>
    </ligand>
</feature>
<dbReference type="GO" id="GO:0046872">
    <property type="term" value="F:metal ion binding"/>
    <property type="evidence" value="ECO:0007669"/>
    <property type="project" value="UniProtKB-KW"/>
</dbReference>
<dbReference type="PRINTS" id="PR00176">
    <property type="entry name" value="NANEUSMPORT"/>
</dbReference>
<feature type="binding site" evidence="6">
    <location>
        <position position="97"/>
    </location>
    <ligand>
        <name>Na(+)</name>
        <dbReference type="ChEBI" id="CHEBI:29101"/>
        <label>1</label>
    </ligand>
</feature>
<protein>
    <recommendedName>
        <fullName evidence="7">Transporter</fullName>
    </recommendedName>
</protein>
<dbReference type="PANTHER" id="PTHR11616">
    <property type="entry name" value="SODIUM/CHLORIDE DEPENDENT TRANSPORTER"/>
    <property type="match status" value="1"/>
</dbReference>
<dbReference type="SUPFAM" id="SSF161070">
    <property type="entry name" value="SNF-like"/>
    <property type="match status" value="1"/>
</dbReference>
<evidence type="ECO:0000256" key="7">
    <source>
        <dbReference type="RuleBase" id="RU003732"/>
    </source>
</evidence>
<feature type="transmembrane region" description="Helical" evidence="9">
    <location>
        <begin position="322"/>
        <end position="340"/>
    </location>
</feature>
<feature type="transmembrane region" description="Helical" evidence="9">
    <location>
        <begin position="160"/>
        <end position="188"/>
    </location>
</feature>
<gene>
    <name evidence="10" type="ORF">HJG59_016880</name>
</gene>
<keyword evidence="6" id="KW-0479">Metal-binding</keyword>
<evidence type="ECO:0000256" key="5">
    <source>
        <dbReference type="ARBA" id="ARBA00023136"/>
    </source>
</evidence>
<keyword evidence="2 7" id="KW-0813">Transport</keyword>
<evidence type="ECO:0000256" key="9">
    <source>
        <dbReference type="SAM" id="Phobius"/>
    </source>
</evidence>
<name>A0A7J8CB62_MOLMO</name>
<dbReference type="EMBL" id="JACASF010000021">
    <property type="protein sequence ID" value="KAF6408071.1"/>
    <property type="molecule type" value="Genomic_DNA"/>
</dbReference>
<keyword evidence="3 7" id="KW-0812">Transmembrane</keyword>
<comment type="caution">
    <text evidence="10">The sequence shown here is derived from an EMBL/GenBank/DDBJ whole genome shotgun (WGS) entry which is preliminary data.</text>
</comment>
<feature type="transmembrane region" description="Helical" evidence="9">
    <location>
        <begin position="513"/>
        <end position="530"/>
    </location>
</feature>
<dbReference type="GO" id="GO:0015293">
    <property type="term" value="F:symporter activity"/>
    <property type="evidence" value="ECO:0007669"/>
    <property type="project" value="UniProtKB-KW"/>
</dbReference>